<dbReference type="EMBL" id="JACEEZ010022133">
    <property type="protein sequence ID" value="KAG0712762.1"/>
    <property type="molecule type" value="Genomic_DNA"/>
</dbReference>
<reference evidence="1" key="1">
    <citation type="submission" date="2020-07" db="EMBL/GenBank/DDBJ databases">
        <title>The High-quality genome of the commercially important snow crab, Chionoecetes opilio.</title>
        <authorList>
            <person name="Jeong J.-H."/>
            <person name="Ryu S."/>
        </authorList>
    </citation>
    <scope>NUCLEOTIDE SEQUENCE</scope>
    <source>
        <strain evidence="1">MADBK_172401_WGS</strain>
        <tissue evidence="1">Digestive gland</tissue>
    </source>
</reference>
<comment type="caution">
    <text evidence="1">The sequence shown here is derived from an EMBL/GenBank/DDBJ whole genome shotgun (WGS) entry which is preliminary data.</text>
</comment>
<sequence>MNGEAGSGGGGGAGMFETLSTKLQEQYQTVSATYANTKPLQLPLQGPDVPRVYGYVGGPYMPLILRHAHVLCRVHAYARDPAGPDKWQSETLKQARDETDSLLSSHQQQIENLHTTPPHIPPGANPPCLSRLHHLTQSVGVVCMLSAVVWGC</sequence>
<dbReference type="Proteomes" id="UP000770661">
    <property type="component" value="Unassembled WGS sequence"/>
</dbReference>
<gene>
    <name evidence="1" type="ORF">GWK47_017728</name>
</gene>
<organism evidence="1 2">
    <name type="scientific">Chionoecetes opilio</name>
    <name type="common">Atlantic snow crab</name>
    <name type="synonym">Cancer opilio</name>
    <dbReference type="NCBI Taxonomy" id="41210"/>
    <lineage>
        <taxon>Eukaryota</taxon>
        <taxon>Metazoa</taxon>
        <taxon>Ecdysozoa</taxon>
        <taxon>Arthropoda</taxon>
        <taxon>Crustacea</taxon>
        <taxon>Multicrustacea</taxon>
        <taxon>Malacostraca</taxon>
        <taxon>Eumalacostraca</taxon>
        <taxon>Eucarida</taxon>
        <taxon>Decapoda</taxon>
        <taxon>Pleocyemata</taxon>
        <taxon>Brachyura</taxon>
        <taxon>Eubrachyura</taxon>
        <taxon>Majoidea</taxon>
        <taxon>Majidae</taxon>
        <taxon>Chionoecetes</taxon>
    </lineage>
</organism>
<accession>A0A8J4XR37</accession>
<evidence type="ECO:0000313" key="2">
    <source>
        <dbReference type="Proteomes" id="UP000770661"/>
    </source>
</evidence>
<proteinExistence type="predicted"/>
<evidence type="ECO:0000313" key="1">
    <source>
        <dbReference type="EMBL" id="KAG0712762.1"/>
    </source>
</evidence>
<name>A0A8J4XR37_CHIOP</name>
<protein>
    <submittedName>
        <fullName evidence="1">Uncharacterized protein</fullName>
    </submittedName>
</protein>
<keyword evidence="2" id="KW-1185">Reference proteome</keyword>
<dbReference type="AlphaFoldDB" id="A0A8J4XR37"/>